<sequence length="324" mass="36022">MLLGGVITLVGLAAAAAVPEGSASSTCKSPAKRVEWRELKDGDKQSYIDAVLCLKTKPSRLGLETPLYDDFPYVHHKYNQIIHNVAAFLPWHRYFTHIYEGALRECGYTGYATYWDWTKDVKQLAKSPVMSSKLGIGGDGSESRTETLNDQTIKCVNDGPFAQLRPEYISTSPFAYEHKPHCLYRSLTDGETQDSIVSAQYYNATYVNIVQQENAEFASYHTALEGGPHGIIHSCMGGEMGPATSPNDPVFFFHHAQIDRLWWKWQQANPKARLTDYSGTTKSLENDKVGEAALTDLLLVGGLDKDVKVSDVMSTTDGVLCYEY</sequence>
<comment type="caution">
    <text evidence="1">The sequence shown here is derived from an EMBL/GenBank/DDBJ whole genome shotgun (WGS) entry which is preliminary data.</text>
</comment>
<evidence type="ECO:0000313" key="2">
    <source>
        <dbReference type="Proteomes" id="UP001148629"/>
    </source>
</evidence>
<name>A0ACC1SAF0_9HYPO</name>
<protein>
    <submittedName>
        <fullName evidence="1">Uncharacterized protein</fullName>
    </submittedName>
</protein>
<proteinExistence type="predicted"/>
<keyword evidence="2" id="KW-1185">Reference proteome</keyword>
<dbReference type="Proteomes" id="UP001148629">
    <property type="component" value="Unassembled WGS sequence"/>
</dbReference>
<reference evidence="1" key="1">
    <citation type="submission" date="2022-08" db="EMBL/GenBank/DDBJ databases">
        <title>Genome Sequence of Fusarium decemcellulare.</title>
        <authorList>
            <person name="Buettner E."/>
        </authorList>
    </citation>
    <scope>NUCLEOTIDE SEQUENCE</scope>
    <source>
        <strain evidence="1">Babe19</strain>
    </source>
</reference>
<accession>A0ACC1SAF0</accession>
<evidence type="ECO:0000313" key="1">
    <source>
        <dbReference type="EMBL" id="KAJ3535473.1"/>
    </source>
</evidence>
<organism evidence="1 2">
    <name type="scientific">Fusarium decemcellulare</name>
    <dbReference type="NCBI Taxonomy" id="57161"/>
    <lineage>
        <taxon>Eukaryota</taxon>
        <taxon>Fungi</taxon>
        <taxon>Dikarya</taxon>
        <taxon>Ascomycota</taxon>
        <taxon>Pezizomycotina</taxon>
        <taxon>Sordariomycetes</taxon>
        <taxon>Hypocreomycetidae</taxon>
        <taxon>Hypocreales</taxon>
        <taxon>Nectriaceae</taxon>
        <taxon>Fusarium</taxon>
        <taxon>Fusarium decemcellulare species complex</taxon>
    </lineage>
</organism>
<gene>
    <name evidence="1" type="ORF">NM208_g7120</name>
</gene>
<dbReference type="EMBL" id="JANRMS010000709">
    <property type="protein sequence ID" value="KAJ3535473.1"/>
    <property type="molecule type" value="Genomic_DNA"/>
</dbReference>